<name>A0ABQ4ZNN3_9ASTR</name>
<reference evidence="2" key="2">
    <citation type="submission" date="2022-01" db="EMBL/GenBank/DDBJ databases">
        <authorList>
            <person name="Yamashiro T."/>
            <person name="Shiraishi A."/>
            <person name="Satake H."/>
            <person name="Nakayama K."/>
        </authorList>
    </citation>
    <scope>NUCLEOTIDE SEQUENCE</scope>
</reference>
<evidence type="ECO:0000313" key="3">
    <source>
        <dbReference type="Proteomes" id="UP001151760"/>
    </source>
</evidence>
<evidence type="ECO:0000313" key="2">
    <source>
        <dbReference type="EMBL" id="GJS91046.1"/>
    </source>
</evidence>
<reference evidence="2" key="1">
    <citation type="journal article" date="2022" name="Int. J. Mol. Sci.">
        <title>Draft Genome of Tanacetum Coccineum: Genomic Comparison of Closely Related Tanacetum-Family Plants.</title>
        <authorList>
            <person name="Yamashiro T."/>
            <person name="Shiraishi A."/>
            <person name="Nakayama K."/>
            <person name="Satake H."/>
        </authorList>
    </citation>
    <scope>NUCLEOTIDE SEQUENCE</scope>
</reference>
<gene>
    <name evidence="2" type="ORF">Tco_0773682</name>
</gene>
<feature type="compositionally biased region" description="Gly residues" evidence="1">
    <location>
        <begin position="165"/>
        <end position="174"/>
    </location>
</feature>
<feature type="compositionally biased region" description="Basic and acidic residues" evidence="1">
    <location>
        <begin position="76"/>
        <end position="96"/>
    </location>
</feature>
<proteinExistence type="predicted"/>
<dbReference type="Proteomes" id="UP001151760">
    <property type="component" value="Unassembled WGS sequence"/>
</dbReference>
<evidence type="ECO:0000256" key="1">
    <source>
        <dbReference type="SAM" id="MobiDB-lite"/>
    </source>
</evidence>
<feature type="region of interest" description="Disordered" evidence="1">
    <location>
        <begin position="1"/>
        <end position="234"/>
    </location>
</feature>
<comment type="caution">
    <text evidence="2">The sequence shown here is derived from an EMBL/GenBank/DDBJ whole genome shotgun (WGS) entry which is preliminary data.</text>
</comment>
<sequence>MKHRGGKGTGRGTRERERNTPRGPPTRGKRMNMTWARGKEAGGARGTSRWGNTGGRNGKRGEEGGEGGRWNGGGRGVEHLGGREPETGGRRGKVGEGARVGRQGREKGGNTGTTERNRKRDRTEWKGRVGNITEGVNTGVEHGKAGTSGGGGEHGQRSEGMGITRTGGGGGKGGNNQENYMGNGKKDKERNANGGGAGKGGTKGNWGGRERGDNMARVGELEGKEGREGGRKRKYLVRGERTGERWGWKAERRER</sequence>
<feature type="compositionally biased region" description="Basic and acidic residues" evidence="1">
    <location>
        <begin position="208"/>
        <end position="229"/>
    </location>
</feature>
<feature type="compositionally biased region" description="Gly residues" evidence="1">
    <location>
        <begin position="193"/>
        <end position="207"/>
    </location>
</feature>
<feature type="compositionally biased region" description="Basic and acidic residues" evidence="1">
    <location>
        <begin position="115"/>
        <end position="127"/>
    </location>
</feature>
<dbReference type="EMBL" id="BQNB010011474">
    <property type="protein sequence ID" value="GJS91046.1"/>
    <property type="molecule type" value="Genomic_DNA"/>
</dbReference>
<organism evidence="2 3">
    <name type="scientific">Tanacetum coccineum</name>
    <dbReference type="NCBI Taxonomy" id="301880"/>
    <lineage>
        <taxon>Eukaryota</taxon>
        <taxon>Viridiplantae</taxon>
        <taxon>Streptophyta</taxon>
        <taxon>Embryophyta</taxon>
        <taxon>Tracheophyta</taxon>
        <taxon>Spermatophyta</taxon>
        <taxon>Magnoliopsida</taxon>
        <taxon>eudicotyledons</taxon>
        <taxon>Gunneridae</taxon>
        <taxon>Pentapetalae</taxon>
        <taxon>asterids</taxon>
        <taxon>campanulids</taxon>
        <taxon>Asterales</taxon>
        <taxon>Asteraceae</taxon>
        <taxon>Asteroideae</taxon>
        <taxon>Anthemideae</taxon>
        <taxon>Anthemidinae</taxon>
        <taxon>Tanacetum</taxon>
    </lineage>
</organism>
<protein>
    <submittedName>
        <fullName evidence="2">Uncharacterized protein</fullName>
    </submittedName>
</protein>
<accession>A0ABQ4ZNN3</accession>
<keyword evidence="3" id="KW-1185">Reference proteome</keyword>